<evidence type="ECO:0000313" key="2">
    <source>
        <dbReference type="EMBL" id="EPE33968.1"/>
    </source>
</evidence>
<keyword evidence="3" id="KW-1185">Reference proteome</keyword>
<dbReference type="EMBL" id="KE145357">
    <property type="protein sequence ID" value="EPE33968.1"/>
    <property type="molecule type" value="Genomic_DNA"/>
</dbReference>
<evidence type="ECO:0000313" key="3">
    <source>
        <dbReference type="Proteomes" id="UP000016922"/>
    </source>
</evidence>
<evidence type="ECO:0000256" key="1">
    <source>
        <dbReference type="SAM" id="Coils"/>
    </source>
</evidence>
<feature type="coiled-coil region" evidence="1">
    <location>
        <begin position="43"/>
        <end position="70"/>
    </location>
</feature>
<proteinExistence type="predicted"/>
<dbReference type="RefSeq" id="XP_008079120.1">
    <property type="nucleotide sequence ID" value="XM_008080929.1"/>
</dbReference>
<keyword evidence="1" id="KW-0175">Coiled coil</keyword>
<dbReference type="AlphaFoldDB" id="S3E6G5"/>
<organism evidence="2 3">
    <name type="scientific">Glarea lozoyensis (strain ATCC 20868 / MF5171)</name>
    <dbReference type="NCBI Taxonomy" id="1116229"/>
    <lineage>
        <taxon>Eukaryota</taxon>
        <taxon>Fungi</taxon>
        <taxon>Dikarya</taxon>
        <taxon>Ascomycota</taxon>
        <taxon>Pezizomycotina</taxon>
        <taxon>Leotiomycetes</taxon>
        <taxon>Helotiales</taxon>
        <taxon>Helotiaceae</taxon>
        <taxon>Glarea</taxon>
    </lineage>
</organism>
<reference evidence="2 3" key="1">
    <citation type="journal article" date="2013" name="BMC Genomics">
        <title>Genomics-driven discovery of the pneumocandin biosynthetic gene cluster in the fungus Glarea lozoyensis.</title>
        <authorList>
            <person name="Chen L."/>
            <person name="Yue Q."/>
            <person name="Zhang X."/>
            <person name="Xiang M."/>
            <person name="Wang C."/>
            <person name="Li S."/>
            <person name="Che Y."/>
            <person name="Ortiz-Lopez F.J."/>
            <person name="Bills G.F."/>
            <person name="Liu X."/>
            <person name="An Z."/>
        </authorList>
    </citation>
    <scope>NUCLEOTIDE SEQUENCE [LARGE SCALE GENOMIC DNA]</scope>
    <source>
        <strain evidence="3">ATCC 20868 / MF5171</strain>
    </source>
</reference>
<dbReference type="Proteomes" id="UP000016922">
    <property type="component" value="Unassembled WGS sequence"/>
</dbReference>
<name>S3E6G5_GLAL2</name>
<gene>
    <name evidence="2" type="ORF">GLAREA_06981</name>
</gene>
<sequence>MPPTVTTKEEIAKLKSDLKTFTELFDVLSKTCLANEEDAVDICEAFNGVRERLGEKIRKLEEEIAEGKGKGKR</sequence>
<dbReference type="GeneID" id="19466034"/>
<accession>S3E6G5</accession>
<dbReference type="KEGG" id="glz:GLAREA_06981"/>
<dbReference type="HOGENOM" id="CLU_2705007_0_0_1"/>
<protein>
    <submittedName>
        <fullName evidence="2">Uncharacterized protein</fullName>
    </submittedName>
</protein>